<dbReference type="Proteomes" id="UP001161757">
    <property type="component" value="Unassembled WGS sequence"/>
</dbReference>
<comment type="caution">
    <text evidence="1">The sequence shown here is derived from an EMBL/GenBank/DDBJ whole genome shotgun (WGS) entry which is preliminary data.</text>
</comment>
<organism evidence="1 2">
    <name type="scientific">Exophiala dermatitidis</name>
    <name type="common">Black yeast-like fungus</name>
    <name type="synonym">Wangiella dermatitidis</name>
    <dbReference type="NCBI Taxonomy" id="5970"/>
    <lineage>
        <taxon>Eukaryota</taxon>
        <taxon>Fungi</taxon>
        <taxon>Dikarya</taxon>
        <taxon>Ascomycota</taxon>
        <taxon>Pezizomycotina</taxon>
        <taxon>Eurotiomycetes</taxon>
        <taxon>Chaetothyriomycetidae</taxon>
        <taxon>Chaetothyriales</taxon>
        <taxon>Herpotrichiellaceae</taxon>
        <taxon>Exophiala</taxon>
    </lineage>
</organism>
<sequence length="100" mass="11531">MIGKQITGDERHELEDNQINTPMQLGSLSQGGDTKYPLQAISSAIGRPALRLRQLERVDHFTWLSHANTFRARGEHLLQQLQSLHVDYYSYKNLTLLDKR</sequence>
<evidence type="ECO:0000313" key="1">
    <source>
        <dbReference type="EMBL" id="KAJ8987421.1"/>
    </source>
</evidence>
<dbReference type="EMBL" id="JAJGCB010000025">
    <property type="protein sequence ID" value="KAJ8987421.1"/>
    <property type="molecule type" value="Genomic_DNA"/>
</dbReference>
<accession>A0AAN6IU36</accession>
<evidence type="ECO:0000313" key="2">
    <source>
        <dbReference type="Proteomes" id="UP001161757"/>
    </source>
</evidence>
<dbReference type="AlphaFoldDB" id="A0AAN6IU36"/>
<name>A0AAN6IU36_EXODE</name>
<proteinExistence type="predicted"/>
<protein>
    <submittedName>
        <fullName evidence="1">Uncharacterized protein</fullName>
    </submittedName>
</protein>
<gene>
    <name evidence="1" type="ORF">HRR80_008571</name>
</gene>
<reference evidence="1" key="1">
    <citation type="submission" date="2023-01" db="EMBL/GenBank/DDBJ databases">
        <title>Exophiala dermititidis isolated from Cystic Fibrosis Patient.</title>
        <authorList>
            <person name="Kurbessoian T."/>
            <person name="Crocker A."/>
            <person name="Murante D."/>
            <person name="Hogan D.A."/>
            <person name="Stajich J.E."/>
        </authorList>
    </citation>
    <scope>NUCLEOTIDE SEQUENCE</scope>
    <source>
        <strain evidence="1">Ex8</strain>
    </source>
</reference>